<evidence type="ECO:0000313" key="12">
    <source>
        <dbReference type="EMBL" id="HDD43608.1"/>
    </source>
</evidence>
<organism evidence="12">
    <name type="scientific">Desulfofervidus auxilii</name>
    <dbReference type="NCBI Taxonomy" id="1621989"/>
    <lineage>
        <taxon>Bacteria</taxon>
        <taxon>Pseudomonadati</taxon>
        <taxon>Thermodesulfobacteriota</taxon>
        <taxon>Candidatus Desulfofervidia</taxon>
        <taxon>Candidatus Desulfofervidales</taxon>
        <taxon>Candidatus Desulfofervidaceae</taxon>
        <taxon>Candidatus Desulfofervidus</taxon>
    </lineage>
</organism>
<dbReference type="EMBL" id="DRBS01000074">
    <property type="protein sequence ID" value="HDD43608.1"/>
    <property type="molecule type" value="Genomic_DNA"/>
</dbReference>
<comment type="caution">
    <text evidence="12">The sequence shown here is derived from an EMBL/GenBank/DDBJ whole genome shotgun (WGS) entry which is preliminary data.</text>
</comment>
<evidence type="ECO:0000256" key="10">
    <source>
        <dbReference type="ARBA" id="ARBA00047890"/>
    </source>
</evidence>
<evidence type="ECO:0000256" key="7">
    <source>
        <dbReference type="ARBA" id="ARBA00022840"/>
    </source>
</evidence>
<evidence type="ECO:0000256" key="1">
    <source>
        <dbReference type="ARBA" id="ARBA00005061"/>
    </source>
</evidence>
<dbReference type="GO" id="GO:0005524">
    <property type="term" value="F:ATP binding"/>
    <property type="evidence" value="ECO:0007669"/>
    <property type="project" value="UniProtKB-UniRule"/>
</dbReference>
<keyword evidence="5 11" id="KW-0671">Queuosine biosynthesis</keyword>
<dbReference type="PANTHER" id="PTHR42914:SF1">
    <property type="entry name" value="7-CYANO-7-DEAZAGUANINE SYNTHASE"/>
    <property type="match status" value="1"/>
</dbReference>
<dbReference type="HAMAP" id="MF_01633">
    <property type="entry name" value="QueC"/>
    <property type="match status" value="1"/>
</dbReference>
<evidence type="ECO:0000256" key="2">
    <source>
        <dbReference type="ARBA" id="ARBA00022598"/>
    </source>
</evidence>
<protein>
    <recommendedName>
        <fullName evidence="9 11">7-cyano-7-deazaguanine synthase</fullName>
        <ecNumber evidence="9 11">6.3.4.20</ecNumber>
    </recommendedName>
    <alternativeName>
        <fullName evidence="11">7-cyano-7-carbaguanine synthase</fullName>
    </alternativeName>
    <alternativeName>
        <fullName evidence="11">PreQ(0) synthase</fullName>
    </alternativeName>
    <alternativeName>
        <fullName evidence="11">Queuosine biosynthesis protein QueC</fullName>
    </alternativeName>
</protein>
<dbReference type="Gene3D" id="3.40.50.620">
    <property type="entry name" value="HUPs"/>
    <property type="match status" value="1"/>
</dbReference>
<dbReference type="PIRSF" id="PIRSF006293">
    <property type="entry name" value="ExsB"/>
    <property type="match status" value="1"/>
</dbReference>
<reference evidence="12" key="1">
    <citation type="journal article" date="2020" name="mSystems">
        <title>Genome- and Community-Level Interaction Insights into Carbon Utilization and Element Cycling Functions of Hydrothermarchaeota in Hydrothermal Sediment.</title>
        <authorList>
            <person name="Zhou Z."/>
            <person name="Liu Y."/>
            <person name="Xu W."/>
            <person name="Pan J."/>
            <person name="Luo Z.H."/>
            <person name="Li M."/>
        </authorList>
    </citation>
    <scope>NUCLEOTIDE SEQUENCE [LARGE SCALE GENOMIC DNA]</scope>
    <source>
        <strain evidence="12">HyVt-233</strain>
    </source>
</reference>
<feature type="binding site" evidence="11">
    <location>
        <position position="188"/>
    </location>
    <ligand>
        <name>Zn(2+)</name>
        <dbReference type="ChEBI" id="CHEBI:29105"/>
    </ligand>
</feature>
<evidence type="ECO:0000256" key="3">
    <source>
        <dbReference type="ARBA" id="ARBA00022723"/>
    </source>
</evidence>
<dbReference type="InterPro" id="IPR018317">
    <property type="entry name" value="QueC"/>
</dbReference>
<evidence type="ECO:0000256" key="11">
    <source>
        <dbReference type="HAMAP-Rule" id="MF_01633"/>
    </source>
</evidence>
<evidence type="ECO:0000256" key="9">
    <source>
        <dbReference type="ARBA" id="ARBA00039149"/>
    </source>
</evidence>
<sequence length="227" mass="25489">MKKLAVVLVSGGLDSCVTAAIAAQEYELALLHVNYGQRTEKRELKAFEDIANYYKAKYRLVVSLNFLKEIGGSSLTDTQIPIPEYVLEDKEVLTTYVPFRNTHLIAIGVSWAEVIGAEKIFIGAMEEDSSGYPDCREEYFKAYNRLIELGTKPETHIEIVTPVIHMKKWEVVKKGAELKAPFHLTWSCYQNETVACGKCPSCLLRLRAFALAGIEDPLPYALKPKVI</sequence>
<evidence type="ECO:0000256" key="6">
    <source>
        <dbReference type="ARBA" id="ARBA00022833"/>
    </source>
</evidence>
<dbReference type="AlphaFoldDB" id="A0A7C0Y4G7"/>
<name>A0A7C0Y4G7_DESA2</name>
<evidence type="ECO:0000256" key="5">
    <source>
        <dbReference type="ARBA" id="ARBA00022785"/>
    </source>
</evidence>
<feature type="binding site" evidence="11">
    <location>
        <begin position="9"/>
        <end position="19"/>
    </location>
    <ligand>
        <name>ATP</name>
        <dbReference type="ChEBI" id="CHEBI:30616"/>
    </ligand>
</feature>
<feature type="binding site" evidence="11">
    <location>
        <position position="202"/>
    </location>
    <ligand>
        <name>Zn(2+)</name>
        <dbReference type="ChEBI" id="CHEBI:29105"/>
    </ligand>
</feature>
<accession>A0A7C0Y4G7</accession>
<comment type="catalytic activity">
    <reaction evidence="10 11">
        <text>7-carboxy-7-carbaguanine + NH4(+) + 2 ATP = 7-cyano-7-carbaguanine + 2 AMP + 2 diphosphate + 2 H(+)</text>
        <dbReference type="Rhea" id="RHEA:27982"/>
        <dbReference type="ChEBI" id="CHEBI:15378"/>
        <dbReference type="ChEBI" id="CHEBI:28938"/>
        <dbReference type="ChEBI" id="CHEBI:30616"/>
        <dbReference type="ChEBI" id="CHEBI:33019"/>
        <dbReference type="ChEBI" id="CHEBI:45075"/>
        <dbReference type="ChEBI" id="CHEBI:61036"/>
        <dbReference type="ChEBI" id="CHEBI:456215"/>
        <dbReference type="EC" id="6.3.4.20"/>
    </reaction>
</comment>
<keyword evidence="4 11" id="KW-0547">Nucleotide-binding</keyword>
<dbReference type="Proteomes" id="UP000886289">
    <property type="component" value="Unassembled WGS sequence"/>
</dbReference>
<comment type="cofactor">
    <cofactor evidence="11">
        <name>Zn(2+)</name>
        <dbReference type="ChEBI" id="CHEBI:29105"/>
    </cofactor>
    <text evidence="11">Binds 1 zinc ion per subunit.</text>
</comment>
<keyword evidence="3 11" id="KW-0479">Metal-binding</keyword>
<feature type="binding site" evidence="11">
    <location>
        <position position="199"/>
    </location>
    <ligand>
        <name>Zn(2+)</name>
        <dbReference type="ChEBI" id="CHEBI:29105"/>
    </ligand>
</feature>
<dbReference type="NCBIfam" id="TIGR00364">
    <property type="entry name" value="7-cyano-7-deazaguanine synthase QueC"/>
    <property type="match status" value="1"/>
</dbReference>
<dbReference type="EC" id="6.3.4.20" evidence="9 11"/>
<proteinExistence type="inferred from homology"/>
<dbReference type="Pfam" id="PF06508">
    <property type="entry name" value="QueC"/>
    <property type="match status" value="1"/>
</dbReference>
<comment type="pathway">
    <text evidence="1 11">Purine metabolism; 7-cyano-7-deazaguanine biosynthesis.</text>
</comment>
<dbReference type="CDD" id="cd01995">
    <property type="entry name" value="QueC-like"/>
    <property type="match status" value="1"/>
</dbReference>
<dbReference type="GO" id="GO:0016879">
    <property type="term" value="F:ligase activity, forming carbon-nitrogen bonds"/>
    <property type="evidence" value="ECO:0007669"/>
    <property type="project" value="UniProtKB-UniRule"/>
</dbReference>
<dbReference type="SUPFAM" id="SSF52402">
    <property type="entry name" value="Adenine nucleotide alpha hydrolases-like"/>
    <property type="match status" value="1"/>
</dbReference>
<comment type="similarity">
    <text evidence="8 11">Belongs to the QueC family.</text>
</comment>
<evidence type="ECO:0000256" key="8">
    <source>
        <dbReference type="ARBA" id="ARBA00037993"/>
    </source>
</evidence>
<feature type="binding site" evidence="11">
    <location>
        <position position="196"/>
    </location>
    <ligand>
        <name>Zn(2+)</name>
        <dbReference type="ChEBI" id="CHEBI:29105"/>
    </ligand>
</feature>
<keyword evidence="2 11" id="KW-0436">Ligase</keyword>
<dbReference type="UniPathway" id="UPA00391"/>
<dbReference type="GO" id="GO:0008270">
    <property type="term" value="F:zinc ion binding"/>
    <property type="evidence" value="ECO:0007669"/>
    <property type="project" value="UniProtKB-UniRule"/>
</dbReference>
<dbReference type="GO" id="GO:0008616">
    <property type="term" value="P:tRNA queuosine(34) biosynthetic process"/>
    <property type="evidence" value="ECO:0007669"/>
    <property type="project" value="UniProtKB-UniRule"/>
</dbReference>
<keyword evidence="6 11" id="KW-0862">Zinc</keyword>
<dbReference type="InterPro" id="IPR014729">
    <property type="entry name" value="Rossmann-like_a/b/a_fold"/>
</dbReference>
<dbReference type="PANTHER" id="PTHR42914">
    <property type="entry name" value="7-CYANO-7-DEAZAGUANINE SYNTHASE"/>
    <property type="match status" value="1"/>
</dbReference>
<evidence type="ECO:0000256" key="4">
    <source>
        <dbReference type="ARBA" id="ARBA00022741"/>
    </source>
</evidence>
<keyword evidence="7 11" id="KW-0067">ATP-binding</keyword>
<gene>
    <name evidence="11 12" type="primary">queC</name>
    <name evidence="12" type="ORF">ENG63_01925</name>
</gene>
<comment type="function">
    <text evidence="11">Catalyzes the ATP-dependent conversion of 7-carboxy-7-deazaguanine (CDG) to 7-cyano-7-deazaguanine (preQ(0)).</text>
</comment>